<dbReference type="OrthoDB" id="261551at2759"/>
<comment type="caution">
    <text evidence="2">The sequence shown here is derived from an EMBL/GenBank/DDBJ whole genome shotgun (WGS) entry which is preliminary data.</text>
</comment>
<protein>
    <submittedName>
        <fullName evidence="2">A-1 protein, putative</fullName>
    </submittedName>
</protein>
<accession>A0A640KM04</accession>
<dbReference type="Proteomes" id="UP000419144">
    <property type="component" value="Unassembled WGS sequence"/>
</dbReference>
<evidence type="ECO:0000313" key="2">
    <source>
        <dbReference type="EMBL" id="GET90378.1"/>
    </source>
</evidence>
<feature type="compositionally biased region" description="Polar residues" evidence="1">
    <location>
        <begin position="39"/>
        <end position="50"/>
    </location>
</feature>
<name>A0A640KM04_LEITA</name>
<proteinExistence type="predicted"/>
<dbReference type="AlphaFoldDB" id="A0A640KM04"/>
<evidence type="ECO:0000313" key="3">
    <source>
        <dbReference type="Proteomes" id="UP000419144"/>
    </source>
</evidence>
<gene>
    <name evidence="2" type="ORF">LtaPh_2910500</name>
</gene>
<feature type="compositionally biased region" description="Basic residues" evidence="1">
    <location>
        <begin position="1"/>
        <end position="10"/>
    </location>
</feature>
<evidence type="ECO:0000256" key="1">
    <source>
        <dbReference type="SAM" id="MobiDB-lite"/>
    </source>
</evidence>
<dbReference type="VEuPathDB" id="TriTrypDB:LtaPh_2910500"/>
<feature type="region of interest" description="Disordered" evidence="1">
    <location>
        <begin position="1"/>
        <end position="50"/>
    </location>
</feature>
<keyword evidence="3" id="KW-1185">Reference proteome</keyword>
<sequence>MDAARKRHRGNAPEAAAKDDEDDSAAIPRREARYHTHSSKSAISFTSTTGKASEDESDYTVLVKRSTALLEKLGQRSVLYRCATQETSSTQKEATQPMTLPCNIENHMLNFNDTSCAAGSLVLPFATAECIRPTELVHRSTKCTQTEALTTLEVRKKLLATELSELYTLLHVFFS</sequence>
<reference evidence="2" key="1">
    <citation type="submission" date="2019-11" db="EMBL/GenBank/DDBJ databases">
        <title>Leishmania tarentolae CDS.</title>
        <authorList>
            <person name="Goto Y."/>
            <person name="Yamagishi J."/>
        </authorList>
    </citation>
    <scope>NUCLEOTIDE SEQUENCE [LARGE SCALE GENOMIC DNA]</scope>
    <source>
        <strain evidence="2">Parrot Tar II</strain>
    </source>
</reference>
<organism evidence="2 3">
    <name type="scientific">Leishmania tarentolae</name>
    <name type="common">Sauroleishmania tarentolae</name>
    <dbReference type="NCBI Taxonomy" id="5689"/>
    <lineage>
        <taxon>Eukaryota</taxon>
        <taxon>Discoba</taxon>
        <taxon>Euglenozoa</taxon>
        <taxon>Kinetoplastea</taxon>
        <taxon>Metakinetoplastina</taxon>
        <taxon>Trypanosomatida</taxon>
        <taxon>Trypanosomatidae</taxon>
        <taxon>Leishmaniinae</taxon>
        <taxon>Leishmania</taxon>
        <taxon>lizard Leishmania</taxon>
    </lineage>
</organism>
<dbReference type="EMBL" id="BLBS01000041">
    <property type="protein sequence ID" value="GET90378.1"/>
    <property type="molecule type" value="Genomic_DNA"/>
</dbReference>